<dbReference type="InterPro" id="IPR004572">
    <property type="entry name" value="Protoporphyrinogen_oxidase"/>
</dbReference>
<dbReference type="PANTHER" id="PTHR42923:SF3">
    <property type="entry name" value="PROTOPORPHYRINOGEN OXIDASE"/>
    <property type="match status" value="1"/>
</dbReference>
<dbReference type="EMBL" id="LNQE01000465">
    <property type="protein sequence ID" value="KUG26423.1"/>
    <property type="molecule type" value="Genomic_DNA"/>
</dbReference>
<sequence>MNKKIIILGAGISGLATAHWLKKAGFEIHILESKDEPGGSMETISKDGYTIDFGPNSGLETTPLISQLAEEVGIKSEMIYANEEANKRYIFKNDELHPLPTSPPAFIKTKLFSAKAKLRVMGEPFIGRSDDGYYQSIAQFVERRLGKEFLDYAIDPFVSGVFAGDPEKLSVKSAFPKLYRLEEVYGGLVKGMIKGAKERKQRNEESKQSARMFSFINGMQSFPQAIADKLGNVIEYNSSVNSIEKVLEGYKISYSVDGIRKETTADIILSTLPVLKAAEYFSSFDNKFNEHANNIFYPPVLVLYLGYKREQINRDLDGFGFLIPSKMKKNFLGAIWSSTIFPNRAPEDHASFTIFVGGARKPNLFDEDINTIINRSIKEFSEIMNTQGEPVLIEYKKWHKAIPQYNLGYIEHENYFNEFELDHPGIFLSGNYRGGISVGDCVKNSEIVANKIINFAS</sequence>
<accession>A0A0W8FZU3</accession>
<dbReference type="InterPro" id="IPR050464">
    <property type="entry name" value="Zeta_carotene_desat/Oxidored"/>
</dbReference>
<keyword evidence="3" id="KW-0274">FAD</keyword>
<comment type="pathway">
    <text evidence="6">Porphyrin-containing compound metabolism.</text>
</comment>
<dbReference type="NCBIfam" id="TIGR00562">
    <property type="entry name" value="proto_IX_ox"/>
    <property type="match status" value="1"/>
</dbReference>
<evidence type="ECO:0000256" key="5">
    <source>
        <dbReference type="ARBA" id="ARBA00023133"/>
    </source>
</evidence>
<dbReference type="Gene3D" id="3.50.50.60">
    <property type="entry name" value="FAD/NAD(P)-binding domain"/>
    <property type="match status" value="1"/>
</dbReference>
<keyword evidence="4 8" id="KW-0560">Oxidoreductase</keyword>
<evidence type="ECO:0000259" key="7">
    <source>
        <dbReference type="Pfam" id="PF01593"/>
    </source>
</evidence>
<dbReference type="AlphaFoldDB" id="A0A0W8FZU3"/>
<reference evidence="8" key="1">
    <citation type="journal article" date="2015" name="Proc. Natl. Acad. Sci. U.S.A.">
        <title>Networks of energetic and metabolic interactions define dynamics in microbial communities.</title>
        <authorList>
            <person name="Embree M."/>
            <person name="Liu J.K."/>
            <person name="Al-Bassam M.M."/>
            <person name="Zengler K."/>
        </authorList>
    </citation>
    <scope>NUCLEOTIDE SEQUENCE</scope>
</reference>
<evidence type="ECO:0000256" key="4">
    <source>
        <dbReference type="ARBA" id="ARBA00023002"/>
    </source>
</evidence>
<dbReference type="GO" id="GO:0004729">
    <property type="term" value="F:oxygen-dependent protoporphyrinogen oxidase activity"/>
    <property type="evidence" value="ECO:0007669"/>
    <property type="project" value="UniProtKB-EC"/>
</dbReference>
<comment type="cofactor">
    <cofactor evidence="1">
        <name>FAD</name>
        <dbReference type="ChEBI" id="CHEBI:57692"/>
    </cofactor>
</comment>
<dbReference type="GO" id="GO:0006783">
    <property type="term" value="P:heme biosynthetic process"/>
    <property type="evidence" value="ECO:0007669"/>
    <property type="project" value="UniProtKB-KW"/>
</dbReference>
<gene>
    <name evidence="8" type="ORF">ASZ90_003730</name>
</gene>
<dbReference type="SUPFAM" id="SSF51905">
    <property type="entry name" value="FAD/NAD(P)-binding domain"/>
    <property type="match status" value="1"/>
</dbReference>
<dbReference type="Gene3D" id="1.10.3110.10">
    <property type="entry name" value="protoporphyrinogen ix oxidase, domain 3"/>
    <property type="match status" value="1"/>
</dbReference>
<dbReference type="Pfam" id="PF01593">
    <property type="entry name" value="Amino_oxidase"/>
    <property type="match status" value="1"/>
</dbReference>
<comment type="caution">
    <text evidence="8">The sequence shown here is derived from an EMBL/GenBank/DDBJ whole genome shotgun (WGS) entry which is preliminary data.</text>
</comment>
<dbReference type="SUPFAM" id="SSF54373">
    <property type="entry name" value="FAD-linked reductases, C-terminal domain"/>
    <property type="match status" value="1"/>
</dbReference>
<dbReference type="InterPro" id="IPR002937">
    <property type="entry name" value="Amino_oxidase"/>
</dbReference>
<evidence type="ECO:0000313" key="8">
    <source>
        <dbReference type="EMBL" id="KUG26423.1"/>
    </source>
</evidence>
<keyword evidence="2" id="KW-0285">Flavoprotein</keyword>
<feature type="domain" description="Amine oxidase" evidence="7">
    <location>
        <begin position="12"/>
        <end position="453"/>
    </location>
</feature>
<evidence type="ECO:0000256" key="3">
    <source>
        <dbReference type="ARBA" id="ARBA00022827"/>
    </source>
</evidence>
<evidence type="ECO:0000256" key="6">
    <source>
        <dbReference type="ARBA" id="ARBA00023444"/>
    </source>
</evidence>
<protein>
    <submittedName>
        <fullName evidence="8">Protoporphyrinogen ix oxidase, aerobic, hemy</fullName>
        <ecNumber evidence="8">1.3.3.4</ecNumber>
    </submittedName>
</protein>
<proteinExistence type="predicted"/>
<dbReference type="EC" id="1.3.3.4" evidence="8"/>
<organism evidence="8">
    <name type="scientific">hydrocarbon metagenome</name>
    <dbReference type="NCBI Taxonomy" id="938273"/>
    <lineage>
        <taxon>unclassified sequences</taxon>
        <taxon>metagenomes</taxon>
        <taxon>ecological metagenomes</taxon>
    </lineage>
</organism>
<evidence type="ECO:0000256" key="2">
    <source>
        <dbReference type="ARBA" id="ARBA00022630"/>
    </source>
</evidence>
<dbReference type="PANTHER" id="PTHR42923">
    <property type="entry name" value="PROTOPORPHYRINOGEN OXIDASE"/>
    <property type="match status" value="1"/>
</dbReference>
<keyword evidence="5" id="KW-0350">Heme biosynthesis</keyword>
<dbReference type="Gene3D" id="3.90.660.20">
    <property type="entry name" value="Protoporphyrinogen oxidase, mitochondrial, domain 2"/>
    <property type="match status" value="1"/>
</dbReference>
<dbReference type="InterPro" id="IPR036188">
    <property type="entry name" value="FAD/NAD-bd_sf"/>
</dbReference>
<evidence type="ECO:0000256" key="1">
    <source>
        <dbReference type="ARBA" id="ARBA00001974"/>
    </source>
</evidence>
<name>A0A0W8FZU3_9ZZZZ</name>